<feature type="region of interest" description="Disordered" evidence="1">
    <location>
        <begin position="1555"/>
        <end position="1583"/>
    </location>
</feature>
<feature type="compositionally biased region" description="Polar residues" evidence="1">
    <location>
        <begin position="549"/>
        <end position="559"/>
    </location>
</feature>
<organism evidence="2 3">
    <name type="scientific">Moesziomyces aphidis</name>
    <name type="common">Pseudozyma aphidis</name>
    <dbReference type="NCBI Taxonomy" id="84754"/>
    <lineage>
        <taxon>Eukaryota</taxon>
        <taxon>Fungi</taxon>
        <taxon>Dikarya</taxon>
        <taxon>Basidiomycota</taxon>
        <taxon>Ustilaginomycotina</taxon>
        <taxon>Ustilaginomycetes</taxon>
        <taxon>Ustilaginales</taxon>
        <taxon>Ustilaginaceae</taxon>
        <taxon>Moesziomyces</taxon>
    </lineage>
</organism>
<evidence type="ECO:0000256" key="1">
    <source>
        <dbReference type="SAM" id="MobiDB-lite"/>
    </source>
</evidence>
<feature type="compositionally biased region" description="Basic and acidic residues" evidence="1">
    <location>
        <begin position="169"/>
        <end position="198"/>
    </location>
</feature>
<keyword evidence="3" id="KW-1185">Reference proteome</keyword>
<feature type="region of interest" description="Disordered" evidence="1">
    <location>
        <begin position="163"/>
        <end position="206"/>
    </location>
</feature>
<feature type="compositionally biased region" description="Low complexity" evidence="1">
    <location>
        <begin position="1363"/>
        <end position="1372"/>
    </location>
</feature>
<feature type="compositionally biased region" description="Polar residues" evidence="1">
    <location>
        <begin position="1075"/>
        <end position="1088"/>
    </location>
</feature>
<comment type="caution">
    <text evidence="2">The sequence shown here is derived from an EMBL/GenBank/DDBJ whole genome shotgun (WGS) entry which is preliminary data.</text>
</comment>
<gene>
    <name evidence="2" type="ORF">PaG_00047</name>
</gene>
<reference evidence="2 3" key="1">
    <citation type="journal article" date="2014" name="Genome Announc.">
        <title>Genome sequence of the basidiomycetous fungus Pseudozyma aphidis DSM70725, an efficient producer of biosurfactant mannosylerythritol lipids.</title>
        <authorList>
            <person name="Lorenz S."/>
            <person name="Guenther M."/>
            <person name="Grumaz C."/>
            <person name="Rupp S."/>
            <person name="Zibek S."/>
            <person name="Sohn K."/>
        </authorList>
    </citation>
    <scope>NUCLEOTIDE SEQUENCE [LARGE SCALE GENOMIC DNA]</scope>
    <source>
        <strain evidence="3">ATCC 32657 / CBS 517.83 / DSM 70725 / JCM 10318 / NBRC 10182 / NRRL Y-7954 / St-0401</strain>
    </source>
</reference>
<dbReference type="Proteomes" id="UP000019462">
    <property type="component" value="Unassembled WGS sequence"/>
</dbReference>
<name>W3VUV7_MOEAP</name>
<evidence type="ECO:0000313" key="3">
    <source>
        <dbReference type="Proteomes" id="UP000019462"/>
    </source>
</evidence>
<feature type="region of interest" description="Disordered" evidence="1">
    <location>
        <begin position="1314"/>
        <end position="1377"/>
    </location>
</feature>
<feature type="region of interest" description="Disordered" evidence="1">
    <location>
        <begin position="529"/>
        <end position="567"/>
    </location>
</feature>
<protein>
    <submittedName>
        <fullName evidence="2">Uncharacterized protein</fullName>
    </submittedName>
</protein>
<sequence>MGATAVSRGNLARVTGGAVDSRDPFGADCPTFGAPAEKQEPRVDGSRYGVRRHHSGATVQYHPPPSQSFWRDETSAALELRNEGVDSPLFWKMFREGMERDDAGTLGSGFERVLRPGTRETRPRFELLAMRCIRSGATATAVVASVVGTPQCKLAHHTKPIGFHPLKRASRDERRDGLKDQGARRFSGQKDARPERTRRGTQASRCTASRAGFQSWSSSANPCARSAVLASSALELGSWRQKRCHCSQKLDCSSAPLFAHWTLSELQLVDKVAFALPRLAPLGSPWPMPMPMPMPRAFATASGAQFAHATLVARSPWRLLSSPSSLAAPQWHTLRRIFRSRRVSFLLLSPCFGSFGIVLATPPRPLSLLARPPRPPRLPTLDPFSLDRPRISFCARSASPAQFSPTIMASHRVDADASIHPFAVRTPTLAANSQPHAASSQPLAQARTKAQLSPAYIATIRRRRTRTLDLDSHPSIRPRSSSVSRRSSRASTVSFAPTIASTSASYLDISRLAPLGSLTLSRSMPLVAVESSPQTTPRADAGPSRFPLSASQPTGSKMSTKSHTKRGSMVGALSVADRAKAFQSVLASSSSSANTVQRNARKAAVSSGSASTSASASDITSPSTSAASLADDSEELVATIATARRISVATPVHRRARSDVSVLDPYLAQDLAATASAKPAHELVNPPTIRTSSFAELDELTAKLEANRPRSQTLAHPVRANRANAHLMHSIAEESMHLRLCSSTETIRANKLASSRRISRSGARTPIANAHVTFQVSPCLSDDGSIDWHCFISTNYGVPRTIDDFRQPISISDLAVPIHAGRKREYHSKLSKPDSPTLNDEATWLEEELARCSSDEDDDDDEYDVDGSHRPSVDEEFSTPDGSPLLSPMDLTAPGPVEIMGLGIQDASLLLPGAPEHQPNKSSDSLLEQVAMHEACIRTLHTISQHDTRDHQLSQGLPPMPDRRSSLLVPCAQATTLRGVPSVGDFSSTQAGAAALFGDDTYDASMSPMADMGHGALSDEPRSTSPYPRRASAASYLSTASTASADVSTASHASSLLFNAHLAAPGMARGGSADTGFSTRRSSVASSYTHDKAPNKPPRSPLRLNATPLPPLPQEACETPQPSQYAEAPQPRSPTRMSAMPLPPLPASAPSEEGDKPRSSKESARVLRQANRRKEGTNLPQPPARHGSLEAMVAAAPKETQMREEFPERLLGDWMSARDDTATAEAVEASADERAFRVEPVPLHKRILKKDGTTVLPGLGEIVPPSPEVTAAALMSARDVPAYPGAAQKRLGVETLPLAGAAAQLAKPAMTLKGKLSGRRLGRASTEEGPASMERKTSESSLPNVLGRMRKASSRSESDRSRVSSSAASAAAELPAAWKDRIVGTRPSMDMRRPSFASLVLSTPSSEAGAACASPRGKVATLLPGARDEMRSRSSLGLRKMLSSITGTDGASSSEANPSGGAAESAGRVSLTLEALAATTFESPKSARVAGGRRGAQHKYESFIELSDDETSSSVSASVSGATCESWESDMLSRKRSARKDLTKMFGASEVDLAQGMRGGEADADKWTASVGRSGTKKRSVLW</sequence>
<proteinExistence type="predicted"/>
<feature type="region of interest" description="Disordered" evidence="1">
    <location>
        <begin position="850"/>
        <end position="885"/>
    </location>
</feature>
<feature type="compositionally biased region" description="Basic and acidic residues" evidence="1">
    <location>
        <begin position="1153"/>
        <end position="1165"/>
    </location>
</feature>
<dbReference type="OrthoDB" id="2556353at2759"/>
<feature type="region of interest" description="Disordered" evidence="1">
    <location>
        <begin position="1445"/>
        <end position="1466"/>
    </location>
</feature>
<accession>W3VUV7</accession>
<feature type="region of interest" description="Disordered" evidence="1">
    <location>
        <begin position="16"/>
        <end position="43"/>
    </location>
</feature>
<feature type="region of interest" description="Disordered" evidence="1">
    <location>
        <begin position="464"/>
        <end position="491"/>
    </location>
</feature>
<evidence type="ECO:0000313" key="2">
    <source>
        <dbReference type="EMBL" id="ETS65319.1"/>
    </source>
</evidence>
<feature type="region of interest" description="Disordered" evidence="1">
    <location>
        <begin position="1068"/>
        <end position="1188"/>
    </location>
</feature>
<feature type="compositionally biased region" description="Polar residues" evidence="1">
    <location>
        <begin position="1445"/>
        <end position="1457"/>
    </location>
</feature>
<feature type="compositionally biased region" description="Acidic residues" evidence="1">
    <location>
        <begin position="855"/>
        <end position="865"/>
    </location>
</feature>
<feature type="compositionally biased region" description="Low complexity" evidence="1">
    <location>
        <begin position="606"/>
        <end position="628"/>
    </location>
</feature>
<dbReference type="HOGENOM" id="CLU_245020_0_0_1"/>
<feature type="region of interest" description="Disordered" evidence="1">
    <location>
        <begin position="606"/>
        <end position="631"/>
    </location>
</feature>
<feature type="compositionally biased region" description="Low complexity" evidence="1">
    <location>
        <begin position="475"/>
        <end position="491"/>
    </location>
</feature>
<dbReference type="EMBL" id="AWNI01000001">
    <property type="protein sequence ID" value="ETS65319.1"/>
    <property type="molecule type" value="Genomic_DNA"/>
</dbReference>